<accession>A0ABW5LNN9</accession>
<proteinExistence type="predicted"/>
<sequence length="107" mass="12180">MNIQYFLDHDEDGNPILKNIDIDITENKSIEELIIKLHEAIEVPLHKELKYDGEIIKVSCSHFIQSDPSGGFYSGIEDLSKKISEFPKYGVNGELSLFIERNEGLVN</sequence>
<name>A0ABW5LNN9_9FLAO</name>
<organism evidence="1 2">
    <name type="scientific">Aquimarina rubra</name>
    <dbReference type="NCBI Taxonomy" id="1920033"/>
    <lineage>
        <taxon>Bacteria</taxon>
        <taxon>Pseudomonadati</taxon>
        <taxon>Bacteroidota</taxon>
        <taxon>Flavobacteriia</taxon>
        <taxon>Flavobacteriales</taxon>
        <taxon>Flavobacteriaceae</taxon>
        <taxon>Aquimarina</taxon>
    </lineage>
</organism>
<keyword evidence="2" id="KW-1185">Reference proteome</keyword>
<dbReference type="EMBL" id="JBHULE010000035">
    <property type="protein sequence ID" value="MFD2565012.1"/>
    <property type="molecule type" value="Genomic_DNA"/>
</dbReference>
<protein>
    <submittedName>
        <fullName evidence="1">Uncharacterized protein</fullName>
    </submittedName>
</protein>
<comment type="caution">
    <text evidence="1">The sequence shown here is derived from an EMBL/GenBank/DDBJ whole genome shotgun (WGS) entry which is preliminary data.</text>
</comment>
<gene>
    <name evidence="1" type="ORF">ACFSR1_20205</name>
</gene>
<evidence type="ECO:0000313" key="1">
    <source>
        <dbReference type="EMBL" id="MFD2565012.1"/>
    </source>
</evidence>
<dbReference type="RefSeq" id="WP_378294861.1">
    <property type="nucleotide sequence ID" value="NZ_JBHULE010000035.1"/>
</dbReference>
<reference evidence="2" key="1">
    <citation type="journal article" date="2019" name="Int. J. Syst. Evol. Microbiol.">
        <title>The Global Catalogue of Microorganisms (GCM) 10K type strain sequencing project: providing services to taxonomists for standard genome sequencing and annotation.</title>
        <authorList>
            <consortium name="The Broad Institute Genomics Platform"/>
            <consortium name="The Broad Institute Genome Sequencing Center for Infectious Disease"/>
            <person name="Wu L."/>
            <person name="Ma J."/>
        </authorList>
    </citation>
    <scope>NUCLEOTIDE SEQUENCE [LARGE SCALE GENOMIC DNA]</scope>
    <source>
        <strain evidence="2">KCTC 52274</strain>
    </source>
</reference>
<evidence type="ECO:0000313" key="2">
    <source>
        <dbReference type="Proteomes" id="UP001597319"/>
    </source>
</evidence>
<dbReference type="Proteomes" id="UP001597319">
    <property type="component" value="Unassembled WGS sequence"/>
</dbReference>